<protein>
    <submittedName>
        <fullName evidence="2">Uncharacterized protein</fullName>
    </submittedName>
</protein>
<name>A0A0J5WI12_BURCE</name>
<evidence type="ECO:0000313" key="3">
    <source>
        <dbReference type="Proteomes" id="UP000036338"/>
    </source>
</evidence>
<comment type="caution">
    <text evidence="2">The sequence shown here is derived from an EMBL/GenBank/DDBJ whole genome shotgun (WGS) entry which is preliminary data.</text>
</comment>
<feature type="chain" id="PRO_5005266635" evidence="1">
    <location>
        <begin position="20"/>
        <end position="462"/>
    </location>
</feature>
<evidence type="ECO:0000313" key="2">
    <source>
        <dbReference type="EMBL" id="KML49282.1"/>
    </source>
</evidence>
<accession>A0A0J5WI12</accession>
<sequence>MKIKTGLFGVLLSIATATAYGLGAQSAPAEPAASAPAANPAVNLTPAQIAERARAFVAQSGVDPDSENGQIMVTWFVGVVQNPGYLERLRNLRGKSVMGGETILPPADRLRFLRLMNDIAGESRNGCEMSKLTGGNLASVAKTSSPKMLRSIFELMDLVGARNGLPTGDAEHYTVAELLEVDARIDAIDVPPWLAKQDKPSTCALIQFAVDALDKLPEPEQRRATYELFKFIADGKTAAETVLADPAAYQDEVFDERRLPDAIRSQLPPDGSRPLPYSRLVVDGEWVNKTTPKAAGPYVDTYVNRRNNGVVIELMTTKDASGNSRWADFDMGYGLADLMTQIVRGPRSATMLGVQTNTSAIALANEPMTEGKRFEIALPQPSRHGQRVRRCEIGKTEPASTVFGTLTGDAVNLDCSEVHKDGKTVRVRSAWLADYGIELSKTIDDEAGRTDVIIKNVTIVKP</sequence>
<dbReference type="PATRIC" id="fig|292.27.peg.6129"/>
<organism evidence="2 3">
    <name type="scientific">Burkholderia cepacia</name>
    <name type="common">Pseudomonas cepacia</name>
    <dbReference type="NCBI Taxonomy" id="292"/>
    <lineage>
        <taxon>Bacteria</taxon>
        <taxon>Pseudomonadati</taxon>
        <taxon>Pseudomonadota</taxon>
        <taxon>Betaproteobacteria</taxon>
        <taxon>Burkholderiales</taxon>
        <taxon>Burkholderiaceae</taxon>
        <taxon>Burkholderia</taxon>
        <taxon>Burkholderia cepacia complex</taxon>
    </lineage>
</organism>
<dbReference type="Proteomes" id="UP000036338">
    <property type="component" value="Unassembled WGS sequence"/>
</dbReference>
<feature type="signal peptide" evidence="1">
    <location>
        <begin position="1"/>
        <end position="19"/>
    </location>
</feature>
<proteinExistence type="predicted"/>
<gene>
    <name evidence="2" type="ORF">VL15_27815</name>
</gene>
<evidence type="ECO:0000256" key="1">
    <source>
        <dbReference type="SAM" id="SignalP"/>
    </source>
</evidence>
<reference evidence="2 3" key="1">
    <citation type="submission" date="2015-05" db="EMBL/GenBank/DDBJ databases">
        <title>Draft genome of Burkholderia cepacia LK29.</title>
        <authorList>
            <person name="Chan X.Y."/>
        </authorList>
    </citation>
    <scope>NUCLEOTIDE SEQUENCE [LARGE SCALE GENOMIC DNA]</scope>
    <source>
        <strain evidence="2 3">LK29</strain>
    </source>
</reference>
<keyword evidence="1" id="KW-0732">Signal</keyword>
<dbReference type="EMBL" id="LDWR01000050">
    <property type="protein sequence ID" value="KML49282.1"/>
    <property type="molecule type" value="Genomic_DNA"/>
</dbReference>
<dbReference type="AlphaFoldDB" id="A0A0J5WI12"/>